<evidence type="ECO:0000313" key="3">
    <source>
        <dbReference type="Proteomes" id="UP001432027"/>
    </source>
</evidence>
<keyword evidence="1" id="KW-1133">Transmembrane helix</keyword>
<organism evidence="2 3">
    <name type="scientific">Pristionchus entomophagus</name>
    <dbReference type="NCBI Taxonomy" id="358040"/>
    <lineage>
        <taxon>Eukaryota</taxon>
        <taxon>Metazoa</taxon>
        <taxon>Ecdysozoa</taxon>
        <taxon>Nematoda</taxon>
        <taxon>Chromadorea</taxon>
        <taxon>Rhabditida</taxon>
        <taxon>Rhabditina</taxon>
        <taxon>Diplogasteromorpha</taxon>
        <taxon>Diplogasteroidea</taxon>
        <taxon>Neodiplogasteridae</taxon>
        <taxon>Pristionchus</taxon>
    </lineage>
</organism>
<protein>
    <recommendedName>
        <fullName evidence="4">G protein-coupled receptor</fullName>
    </recommendedName>
</protein>
<accession>A0AAV5TI65</accession>
<feature type="non-terminal residue" evidence="2">
    <location>
        <position position="1"/>
    </location>
</feature>
<evidence type="ECO:0000313" key="2">
    <source>
        <dbReference type="EMBL" id="GMS93924.1"/>
    </source>
</evidence>
<gene>
    <name evidence="2" type="ORF">PENTCL1PPCAC_16099</name>
</gene>
<proteinExistence type="predicted"/>
<feature type="transmembrane region" description="Helical" evidence="1">
    <location>
        <begin position="50"/>
        <end position="74"/>
    </location>
</feature>
<sequence length="86" mass="10318">FQEPILHSFGESHSMYYAESLRRRLAFILPYYIMQRDEVLSPLGYFSRQYVMLIFNLSVFADYSVLFFSVLIAVNRYNFVKLEISR</sequence>
<dbReference type="Proteomes" id="UP001432027">
    <property type="component" value="Unassembled WGS sequence"/>
</dbReference>
<evidence type="ECO:0000256" key="1">
    <source>
        <dbReference type="SAM" id="Phobius"/>
    </source>
</evidence>
<dbReference type="AlphaFoldDB" id="A0AAV5TI65"/>
<keyword evidence="1" id="KW-0812">Transmembrane</keyword>
<evidence type="ECO:0008006" key="4">
    <source>
        <dbReference type="Google" id="ProtNLM"/>
    </source>
</evidence>
<dbReference type="EMBL" id="BTSX01000004">
    <property type="protein sequence ID" value="GMS93924.1"/>
    <property type="molecule type" value="Genomic_DNA"/>
</dbReference>
<keyword evidence="1" id="KW-0472">Membrane</keyword>
<comment type="caution">
    <text evidence="2">The sequence shown here is derived from an EMBL/GenBank/DDBJ whole genome shotgun (WGS) entry which is preliminary data.</text>
</comment>
<reference evidence="2" key="1">
    <citation type="submission" date="2023-10" db="EMBL/GenBank/DDBJ databases">
        <title>Genome assembly of Pristionchus species.</title>
        <authorList>
            <person name="Yoshida K."/>
            <person name="Sommer R.J."/>
        </authorList>
    </citation>
    <scope>NUCLEOTIDE SEQUENCE</scope>
    <source>
        <strain evidence="2">RS0144</strain>
    </source>
</reference>
<name>A0AAV5TI65_9BILA</name>
<keyword evidence="3" id="KW-1185">Reference proteome</keyword>